<keyword evidence="4" id="KW-1185">Reference proteome</keyword>
<dbReference type="EMBL" id="JACHNH010000001">
    <property type="protein sequence ID" value="MBB4760594.1"/>
    <property type="molecule type" value="Genomic_DNA"/>
</dbReference>
<dbReference type="InterPro" id="IPR000182">
    <property type="entry name" value="GNAT_dom"/>
</dbReference>
<dbReference type="CDD" id="cd04301">
    <property type="entry name" value="NAT_SF"/>
    <property type="match status" value="1"/>
</dbReference>
<dbReference type="CDD" id="cd02116">
    <property type="entry name" value="ACT"/>
    <property type="match status" value="1"/>
</dbReference>
<evidence type="ECO:0000259" key="2">
    <source>
        <dbReference type="PROSITE" id="PS51671"/>
    </source>
</evidence>
<dbReference type="GO" id="GO:0016747">
    <property type="term" value="F:acyltransferase activity, transferring groups other than amino-acyl groups"/>
    <property type="evidence" value="ECO:0007669"/>
    <property type="project" value="InterPro"/>
</dbReference>
<dbReference type="Pfam" id="PF00583">
    <property type="entry name" value="Acetyltransf_1"/>
    <property type="match status" value="1"/>
</dbReference>
<proteinExistence type="predicted"/>
<gene>
    <name evidence="3" type="ORF">BJ971_001150</name>
</gene>
<feature type="domain" description="ACT" evidence="2">
    <location>
        <begin position="5"/>
        <end position="79"/>
    </location>
</feature>
<dbReference type="RefSeq" id="WP_184990485.1">
    <property type="nucleotide sequence ID" value="NZ_BOMK01000058.1"/>
</dbReference>
<dbReference type="InterPro" id="IPR016181">
    <property type="entry name" value="Acyl_CoA_acyltransferase"/>
</dbReference>
<dbReference type="PROSITE" id="PS51186">
    <property type="entry name" value="GNAT"/>
    <property type="match status" value="1"/>
</dbReference>
<dbReference type="Proteomes" id="UP000578112">
    <property type="component" value="Unassembled WGS sequence"/>
</dbReference>
<sequence>MALWRIRATVDDRPGYLSVLTASLALRSVNILAVQVHTTEGGAVDDFLVDAPNTMTEAELHAAIDRGRGRDAFVTRAEAQGLADQPTRALALAGRLVHDPDSLGEALVTLLDAAEARWRPEGTVVLHGFDEERMTLIDPAGGTYEVLRAAPAFTPAEYARAQALVEVSGALVRRTAEQATLLLPDGAELLIRAATTDDVEGVRRLHARGSAQSHRRRYPGLAHGPSDARLRRMLEPANGLTLLAVSTDPADGGERVVAMANLLVEGDLGEVALLVEDSWQRRGIGTALLRRLIAAARRMKASAVVAHTGADNVAMLRTLRRFGVTDRDDRDGPLLSLTLRIAGTGHRPATDETPAASG</sequence>
<dbReference type="InterPro" id="IPR002912">
    <property type="entry name" value="ACT_dom"/>
</dbReference>
<dbReference type="InterPro" id="IPR045865">
    <property type="entry name" value="ACT-like_dom_sf"/>
</dbReference>
<keyword evidence="3" id="KW-0808">Transferase</keyword>
<comment type="caution">
    <text evidence="3">The sequence shown here is derived from an EMBL/GenBank/DDBJ whole genome shotgun (WGS) entry which is preliminary data.</text>
</comment>
<dbReference type="AlphaFoldDB" id="A0A7W7MNQ0"/>
<dbReference type="Gene3D" id="3.30.70.260">
    <property type="match status" value="1"/>
</dbReference>
<evidence type="ECO:0000313" key="4">
    <source>
        <dbReference type="Proteomes" id="UP000578112"/>
    </source>
</evidence>
<organism evidence="3 4">
    <name type="scientific">Actinoplanes digitatis</name>
    <dbReference type="NCBI Taxonomy" id="1868"/>
    <lineage>
        <taxon>Bacteria</taxon>
        <taxon>Bacillati</taxon>
        <taxon>Actinomycetota</taxon>
        <taxon>Actinomycetes</taxon>
        <taxon>Micromonosporales</taxon>
        <taxon>Micromonosporaceae</taxon>
        <taxon>Actinoplanes</taxon>
    </lineage>
</organism>
<dbReference type="PROSITE" id="PS51671">
    <property type="entry name" value="ACT"/>
    <property type="match status" value="1"/>
</dbReference>
<reference evidence="3 4" key="1">
    <citation type="submission" date="2020-08" db="EMBL/GenBank/DDBJ databases">
        <title>Sequencing the genomes of 1000 actinobacteria strains.</title>
        <authorList>
            <person name="Klenk H.-P."/>
        </authorList>
    </citation>
    <scope>NUCLEOTIDE SEQUENCE [LARGE SCALE GENOMIC DNA]</scope>
    <source>
        <strain evidence="3 4">DSM 43149</strain>
    </source>
</reference>
<dbReference type="Gene3D" id="3.40.630.30">
    <property type="match status" value="1"/>
</dbReference>
<feature type="domain" description="N-acetyltransferase" evidence="1">
    <location>
        <begin position="189"/>
        <end position="340"/>
    </location>
</feature>
<dbReference type="SUPFAM" id="SSF55729">
    <property type="entry name" value="Acyl-CoA N-acyltransferases (Nat)"/>
    <property type="match status" value="1"/>
</dbReference>
<evidence type="ECO:0000313" key="3">
    <source>
        <dbReference type="EMBL" id="MBB4760594.1"/>
    </source>
</evidence>
<dbReference type="SUPFAM" id="SSF55021">
    <property type="entry name" value="ACT-like"/>
    <property type="match status" value="1"/>
</dbReference>
<evidence type="ECO:0000259" key="1">
    <source>
        <dbReference type="PROSITE" id="PS51186"/>
    </source>
</evidence>
<protein>
    <submittedName>
        <fullName evidence="3">GNAT superfamily N-acetyltransferase</fullName>
    </submittedName>
</protein>
<name>A0A7W7MNQ0_9ACTN</name>
<accession>A0A7W7MNQ0</accession>